<dbReference type="Gene3D" id="1.10.3720.10">
    <property type="entry name" value="MetI-like"/>
    <property type="match status" value="1"/>
</dbReference>
<keyword evidence="2 5" id="KW-0812">Transmembrane</keyword>
<comment type="subcellular location">
    <subcellularLocation>
        <location evidence="5">Cell membrane</location>
        <topology evidence="5">Multi-pass membrane protein</topology>
    </subcellularLocation>
    <subcellularLocation>
        <location evidence="1">Membrane</location>
        <topology evidence="1">Multi-pass membrane protein</topology>
    </subcellularLocation>
</comment>
<dbReference type="SUPFAM" id="SSF161098">
    <property type="entry name" value="MetI-like"/>
    <property type="match status" value="1"/>
</dbReference>
<keyword evidence="5" id="KW-0813">Transport</keyword>
<dbReference type="GO" id="GO:0005886">
    <property type="term" value="C:plasma membrane"/>
    <property type="evidence" value="ECO:0007669"/>
    <property type="project" value="UniProtKB-SubCell"/>
</dbReference>
<evidence type="ECO:0000256" key="3">
    <source>
        <dbReference type="ARBA" id="ARBA00022989"/>
    </source>
</evidence>
<organism evidence="7 8">
    <name type="scientific">Caldivirga maquilingensis (strain ATCC 700844 / DSM 13496 / JCM 10307 / IC-167)</name>
    <dbReference type="NCBI Taxonomy" id="397948"/>
    <lineage>
        <taxon>Archaea</taxon>
        <taxon>Thermoproteota</taxon>
        <taxon>Thermoprotei</taxon>
        <taxon>Thermoproteales</taxon>
        <taxon>Thermoproteaceae</taxon>
        <taxon>Caldivirga</taxon>
    </lineage>
</organism>
<dbReference type="InterPro" id="IPR035906">
    <property type="entry name" value="MetI-like_sf"/>
</dbReference>
<dbReference type="KEGG" id="cma:Cmaq_1030"/>
<dbReference type="OrthoDB" id="45815at2157"/>
<evidence type="ECO:0000313" key="7">
    <source>
        <dbReference type="EMBL" id="ABW01860.1"/>
    </source>
</evidence>
<sequence>MRSNLKIIFTFSLPVLFFGAFLLYIFAWTYYYSFTNWSLFNPTPQFVGLQTYIKILKTPITVASLERSLLLAVLVVAAGNVVGIAIAGLLFFLRSNVQRNVYLSIIIYPFAMPMIASAFVWLWLYNVQYGFDWLFKLMGLPTINWLGSSNAFWSIFLITIWAYSGLAVLFYLAMLMNVPSSIIDAAKVDGAGTMTIYLRVLLPNARGALIISSALLFLFALRIFSLPYGMVGLNPFVETAVINLYWDYITEFFAESTAIAGILIAISVAVIVPYALYGLKRWVLQG</sequence>
<feature type="transmembrane region" description="Helical" evidence="5">
    <location>
        <begin position="105"/>
        <end position="124"/>
    </location>
</feature>
<dbReference type="InterPro" id="IPR000515">
    <property type="entry name" value="MetI-like"/>
</dbReference>
<dbReference type="PROSITE" id="PS50928">
    <property type="entry name" value="ABC_TM1"/>
    <property type="match status" value="1"/>
</dbReference>
<feature type="transmembrane region" description="Helical" evidence="5">
    <location>
        <begin position="7"/>
        <end position="31"/>
    </location>
</feature>
<feature type="transmembrane region" description="Helical" evidence="5">
    <location>
        <begin position="151"/>
        <end position="175"/>
    </location>
</feature>
<dbReference type="NCBIfam" id="NF040931">
    <property type="entry name" value="ABC_arch_GlcT"/>
    <property type="match status" value="1"/>
</dbReference>
<name>A8MDK4_CALMQ</name>
<dbReference type="PANTHER" id="PTHR43759:SF1">
    <property type="entry name" value="GLUCOSE IMPORT SYSTEM PERMEASE PROTEIN GLCT"/>
    <property type="match status" value="1"/>
</dbReference>
<evidence type="ECO:0000259" key="6">
    <source>
        <dbReference type="PROSITE" id="PS50928"/>
    </source>
</evidence>
<dbReference type="eggNOG" id="arCOG00157">
    <property type="taxonomic scope" value="Archaea"/>
</dbReference>
<comment type="similarity">
    <text evidence="5">Belongs to the binding-protein-dependent transport system permease family.</text>
</comment>
<gene>
    <name evidence="7" type="ordered locus">Cmaq_1030</name>
</gene>
<dbReference type="STRING" id="397948.Cmaq_1030"/>
<protein>
    <submittedName>
        <fullName evidence="7">Binding-protein-dependent transport systems inner membrane component</fullName>
    </submittedName>
</protein>
<dbReference type="CDD" id="cd06261">
    <property type="entry name" value="TM_PBP2"/>
    <property type="match status" value="1"/>
</dbReference>
<accession>A8MDK4</accession>
<dbReference type="Pfam" id="PF00528">
    <property type="entry name" value="BPD_transp_1"/>
    <property type="match status" value="1"/>
</dbReference>
<dbReference type="Proteomes" id="UP000001137">
    <property type="component" value="Chromosome"/>
</dbReference>
<feature type="transmembrane region" description="Helical" evidence="5">
    <location>
        <begin position="196"/>
        <end position="220"/>
    </location>
</feature>
<feature type="transmembrane region" description="Helical" evidence="5">
    <location>
        <begin position="69"/>
        <end position="93"/>
    </location>
</feature>
<reference evidence="7 8" key="1">
    <citation type="submission" date="2007-10" db="EMBL/GenBank/DDBJ databases">
        <title>Complete sequence of Caldivirga maquilingensis IC-167.</title>
        <authorList>
            <consortium name="US DOE Joint Genome Institute"/>
            <person name="Copeland A."/>
            <person name="Lucas S."/>
            <person name="Lapidus A."/>
            <person name="Barry K."/>
            <person name="Glavina del Rio T."/>
            <person name="Dalin E."/>
            <person name="Tice H."/>
            <person name="Pitluck S."/>
            <person name="Saunders E."/>
            <person name="Brettin T."/>
            <person name="Bruce D."/>
            <person name="Detter J.C."/>
            <person name="Han C."/>
            <person name="Schmutz J."/>
            <person name="Larimer F."/>
            <person name="Land M."/>
            <person name="Hauser L."/>
            <person name="Kyrpides N."/>
            <person name="Ivanova N."/>
            <person name="Biddle J.F."/>
            <person name="Zhang Z."/>
            <person name="Fitz-Gibbon S.T."/>
            <person name="Lowe T.M."/>
            <person name="Saltikov C."/>
            <person name="House C.H."/>
            <person name="Richardson P."/>
        </authorList>
    </citation>
    <scope>NUCLEOTIDE SEQUENCE [LARGE SCALE GENOMIC DNA]</scope>
    <source>
        <strain evidence="8">ATCC 700844 / DSM 13496 / JCM 10307 / IC-167</strain>
    </source>
</reference>
<dbReference type="GO" id="GO:0055085">
    <property type="term" value="P:transmembrane transport"/>
    <property type="evidence" value="ECO:0007669"/>
    <property type="project" value="InterPro"/>
</dbReference>
<evidence type="ECO:0000256" key="1">
    <source>
        <dbReference type="ARBA" id="ARBA00004141"/>
    </source>
</evidence>
<dbReference type="InterPro" id="IPR054947">
    <property type="entry name" value="GlcT_permease"/>
</dbReference>
<feature type="transmembrane region" description="Helical" evidence="5">
    <location>
        <begin position="258"/>
        <end position="277"/>
    </location>
</feature>
<evidence type="ECO:0000256" key="2">
    <source>
        <dbReference type="ARBA" id="ARBA00022692"/>
    </source>
</evidence>
<proteinExistence type="inferred from homology"/>
<keyword evidence="4 5" id="KW-0472">Membrane</keyword>
<evidence type="ECO:0000256" key="5">
    <source>
        <dbReference type="RuleBase" id="RU363032"/>
    </source>
</evidence>
<keyword evidence="8" id="KW-1185">Reference proteome</keyword>
<evidence type="ECO:0000313" key="8">
    <source>
        <dbReference type="Proteomes" id="UP000001137"/>
    </source>
</evidence>
<dbReference type="GeneID" id="5710165"/>
<dbReference type="AlphaFoldDB" id="A8MDK4"/>
<dbReference type="HOGENOM" id="CLU_016047_0_0_2"/>
<dbReference type="EMBL" id="CP000852">
    <property type="protein sequence ID" value="ABW01860.1"/>
    <property type="molecule type" value="Genomic_DNA"/>
</dbReference>
<dbReference type="RefSeq" id="WP_012186079.1">
    <property type="nucleotide sequence ID" value="NC_009954.1"/>
</dbReference>
<feature type="domain" description="ABC transmembrane type-1" evidence="6">
    <location>
        <begin position="65"/>
        <end position="272"/>
    </location>
</feature>
<dbReference type="PANTHER" id="PTHR43759">
    <property type="entry name" value="TREHALOSE TRANSPORT SYSTEM PERMEASE PROTEIN SUGA"/>
    <property type="match status" value="1"/>
</dbReference>
<evidence type="ECO:0000256" key="4">
    <source>
        <dbReference type="ARBA" id="ARBA00023136"/>
    </source>
</evidence>
<keyword evidence="3 5" id="KW-1133">Transmembrane helix</keyword>
<dbReference type="InterPro" id="IPR052730">
    <property type="entry name" value="Sugar_ABC_transporter"/>
</dbReference>